<reference evidence="7 8" key="1">
    <citation type="submission" date="2016-03" db="EMBL/GenBank/DDBJ databases">
        <title>Acetic acid bacteria sequencing.</title>
        <authorList>
            <person name="Brandt J."/>
            <person name="Jakob F."/>
            <person name="Vogel R.F."/>
        </authorList>
    </citation>
    <scope>NUCLEOTIDE SEQUENCE [LARGE SCALE GENOMIC DNA]</scope>
    <source>
        <strain evidence="7 8">NBRC 101099</strain>
    </source>
</reference>
<dbReference type="SUPFAM" id="SSF52540">
    <property type="entry name" value="P-loop containing nucleoside triphosphate hydrolases"/>
    <property type="match status" value="1"/>
</dbReference>
<dbReference type="InterPro" id="IPR003439">
    <property type="entry name" value="ABC_transporter-like_ATP-bd"/>
</dbReference>
<dbReference type="Proteomes" id="UP000188604">
    <property type="component" value="Chromosome"/>
</dbReference>
<dbReference type="InterPro" id="IPR017871">
    <property type="entry name" value="ABC_transporter-like_CS"/>
</dbReference>
<evidence type="ECO:0000256" key="6">
    <source>
        <dbReference type="ARBA" id="ARBA00037066"/>
    </source>
</evidence>
<organism evidence="7 8">
    <name type="scientific">Neoasaia chiangmaiensis</name>
    <dbReference type="NCBI Taxonomy" id="320497"/>
    <lineage>
        <taxon>Bacteria</taxon>
        <taxon>Pseudomonadati</taxon>
        <taxon>Pseudomonadota</taxon>
        <taxon>Alphaproteobacteria</taxon>
        <taxon>Acetobacterales</taxon>
        <taxon>Acetobacteraceae</taxon>
        <taxon>Neoasaia</taxon>
    </lineage>
</organism>
<dbReference type="GO" id="GO:0005524">
    <property type="term" value="F:ATP binding"/>
    <property type="evidence" value="ECO:0007669"/>
    <property type="project" value="UniProtKB-KW"/>
</dbReference>
<dbReference type="AlphaFoldDB" id="A0A1U9KQQ1"/>
<dbReference type="EMBL" id="CP014691">
    <property type="protein sequence ID" value="AQS88067.1"/>
    <property type="molecule type" value="Genomic_DNA"/>
</dbReference>
<evidence type="ECO:0000256" key="4">
    <source>
        <dbReference type="ARBA" id="ARBA00022840"/>
    </source>
</evidence>
<dbReference type="PROSITE" id="PS50893">
    <property type="entry name" value="ABC_TRANSPORTER_2"/>
    <property type="match status" value="1"/>
</dbReference>
<dbReference type="PROSITE" id="PS00211">
    <property type="entry name" value="ABC_TRANSPORTER_1"/>
    <property type="match status" value="1"/>
</dbReference>
<evidence type="ECO:0000313" key="7">
    <source>
        <dbReference type="EMBL" id="AQS88067.1"/>
    </source>
</evidence>
<comment type="similarity">
    <text evidence="1">Belongs to the ABC transporter superfamily.</text>
</comment>
<accession>A0A1U9KQQ1</accession>
<keyword evidence="4" id="KW-0067">ATP-binding</keyword>
<dbReference type="SMART" id="SM00382">
    <property type="entry name" value="AAA"/>
    <property type="match status" value="1"/>
</dbReference>
<keyword evidence="5" id="KW-1278">Translocase</keyword>
<keyword evidence="3" id="KW-0547">Nucleotide-binding</keyword>
<name>A0A1U9KQQ1_9PROT</name>
<dbReference type="GO" id="GO:0016887">
    <property type="term" value="F:ATP hydrolysis activity"/>
    <property type="evidence" value="ECO:0007669"/>
    <property type="project" value="InterPro"/>
</dbReference>
<proteinExistence type="inferred from homology"/>
<dbReference type="Pfam" id="PF00005">
    <property type="entry name" value="ABC_tran"/>
    <property type="match status" value="1"/>
</dbReference>
<dbReference type="KEGG" id="nch:A0U93_09045"/>
<keyword evidence="8" id="KW-1185">Reference proteome</keyword>
<dbReference type="InterPro" id="IPR027417">
    <property type="entry name" value="P-loop_NTPase"/>
</dbReference>
<protein>
    <submittedName>
        <fullName evidence="7">ABC transporter</fullName>
    </submittedName>
</protein>
<dbReference type="OrthoDB" id="9806726at2"/>
<dbReference type="FunFam" id="3.40.50.300:FF:000134">
    <property type="entry name" value="Iron-enterobactin ABC transporter ATP-binding protein"/>
    <property type="match status" value="1"/>
</dbReference>
<evidence type="ECO:0000256" key="1">
    <source>
        <dbReference type="ARBA" id="ARBA00005417"/>
    </source>
</evidence>
<evidence type="ECO:0000313" key="8">
    <source>
        <dbReference type="Proteomes" id="UP000188604"/>
    </source>
</evidence>
<sequence>MATIAAGGVVFGRERPVLRGIDFALSGGEMVGLLGVNGAGKSTLLRVLLGLLAPQAGVVRLNGVALSGCRRSAIARSMAYVPQGQDRRLSFTVAEMVMLGRVPQAGLRGAVSMRDRRIVDQALERLGLHALAGRPCNALSGGEWQRVLLARALAQDTPILILDEPLSGLDYGHQLRLLDLLRQLAWEGKAVLLTSHRPEELFARADRVAVLRDGVIAADGAPEVVIEAAAMSALYDVPLRQVDEGRHRFFYRAEAPEG</sequence>
<comment type="function">
    <text evidence="6">Part of the ABC transporter complex HmuTUV involved in hemin import. Responsible for energy coupling to the transport system.</text>
</comment>
<evidence type="ECO:0000256" key="3">
    <source>
        <dbReference type="ARBA" id="ARBA00022741"/>
    </source>
</evidence>
<keyword evidence="2" id="KW-0813">Transport</keyword>
<dbReference type="PANTHER" id="PTHR42794:SF1">
    <property type="entry name" value="HEMIN IMPORT ATP-BINDING PROTEIN HMUV"/>
    <property type="match status" value="1"/>
</dbReference>
<evidence type="ECO:0000256" key="2">
    <source>
        <dbReference type="ARBA" id="ARBA00022448"/>
    </source>
</evidence>
<gene>
    <name evidence="7" type="ORF">A0U93_09045</name>
</gene>
<dbReference type="Gene3D" id="3.40.50.300">
    <property type="entry name" value="P-loop containing nucleotide triphosphate hydrolases"/>
    <property type="match status" value="1"/>
</dbReference>
<dbReference type="RefSeq" id="WP_077807084.1">
    <property type="nucleotide sequence ID" value="NZ_BJXS01000007.1"/>
</dbReference>
<dbReference type="STRING" id="320497.A0U93_09045"/>
<dbReference type="InterPro" id="IPR003593">
    <property type="entry name" value="AAA+_ATPase"/>
</dbReference>
<evidence type="ECO:0000256" key="5">
    <source>
        <dbReference type="ARBA" id="ARBA00022967"/>
    </source>
</evidence>
<dbReference type="PANTHER" id="PTHR42794">
    <property type="entry name" value="HEMIN IMPORT ATP-BINDING PROTEIN HMUV"/>
    <property type="match status" value="1"/>
</dbReference>